<dbReference type="InterPro" id="IPR045582">
    <property type="entry name" value="Trehalase-like_N"/>
</dbReference>
<dbReference type="SUPFAM" id="SSF48208">
    <property type="entry name" value="Six-hairpin glycosidases"/>
    <property type="match status" value="1"/>
</dbReference>
<dbReference type="EMBL" id="JBHTFQ010000008">
    <property type="protein sequence ID" value="MFC7705518.1"/>
    <property type="molecule type" value="Genomic_DNA"/>
</dbReference>
<dbReference type="Proteomes" id="UP001596516">
    <property type="component" value="Unassembled WGS sequence"/>
</dbReference>
<dbReference type="PANTHER" id="PTHR31616">
    <property type="entry name" value="TREHALASE"/>
    <property type="match status" value="1"/>
</dbReference>
<dbReference type="GO" id="GO:0016787">
    <property type="term" value="F:hydrolase activity"/>
    <property type="evidence" value="ECO:0007669"/>
    <property type="project" value="UniProtKB-KW"/>
</dbReference>
<gene>
    <name evidence="3" type="ORF">ACFQXB_15100</name>
</gene>
<feature type="domain" description="Trehalase-like N-terminal" evidence="2">
    <location>
        <begin position="7"/>
        <end position="155"/>
    </location>
</feature>
<evidence type="ECO:0000313" key="3">
    <source>
        <dbReference type="EMBL" id="MFC7705518.1"/>
    </source>
</evidence>
<name>A0ABW2UNH4_9RHOB</name>
<sequence>MSLEIADYGLIGDCETAALVGRDGSIDWLCWPRFDSGACFAALLGSARNGRWCLAPEGAVTRSARRYRGDTLILETEFETASGAVRLTDFMPLRGDQEVSDLVRIVTGLRGQVPMTMELALRFDYGRLVPWISPLEGGNRLRAVAGPHAVVLEAPVPVKASDGTITARFSIAQGQTLGFVLAHEASHLPPPRICDAERALTETEAYWTDWASRCTYDGPWREAVLRSLITTKSMTYRPTGGIIAATTTSLPEEIGGSRNWDYRFCWLRDATFTLHSLVSAGYRTEAEHWCDWLLRAVAGAAHQAQPLYGIDGTHRCEEIEAHWLPGYRGSSPVRIGNAAYAQLQVDIFGSVIDTLHQARCHGLEMHEASAGLQNALLSHLEEIWRQPDEGIWEVRSERRHFVHGKLMSWVAFDRAVASARRFGLEGPIARWEGLRNEIREEILTRGFDSDRGAFVQAYGTTALDASTLLIPLFGFLPANDPRMRSTVAAIERDLTRDGLVLRYDPDEAVDGLPGDEGAFLACSFWLADNMILQGRHDEARALFARLLSLRNDLGLLSEQYDWKEGRLVGNFPQAFSHFSLIDTALNLGNHPGDQTAAAKG</sequence>
<dbReference type="InterPro" id="IPR012341">
    <property type="entry name" value="6hp_glycosidase-like_sf"/>
</dbReference>
<dbReference type="PANTHER" id="PTHR31616:SF0">
    <property type="entry name" value="GLUCAN 1,4-ALPHA-GLUCOSIDASE"/>
    <property type="match status" value="1"/>
</dbReference>
<organism evidence="3 4">
    <name type="scientific">Plastorhodobacter daqingensis</name>
    <dbReference type="NCBI Taxonomy" id="1387281"/>
    <lineage>
        <taxon>Bacteria</taxon>
        <taxon>Pseudomonadati</taxon>
        <taxon>Pseudomonadota</taxon>
        <taxon>Alphaproteobacteria</taxon>
        <taxon>Rhodobacterales</taxon>
        <taxon>Paracoccaceae</taxon>
        <taxon>Plastorhodobacter</taxon>
    </lineage>
</organism>
<keyword evidence="3" id="KW-0378">Hydrolase</keyword>
<accession>A0ABW2UNH4</accession>
<dbReference type="Pfam" id="PF00723">
    <property type="entry name" value="Glyco_hydro_15"/>
    <property type="match status" value="1"/>
</dbReference>
<dbReference type="Pfam" id="PF19291">
    <property type="entry name" value="TREH_N"/>
    <property type="match status" value="1"/>
</dbReference>
<comment type="caution">
    <text evidence="3">The sequence shown here is derived from an EMBL/GenBank/DDBJ whole genome shotgun (WGS) entry which is preliminary data.</text>
</comment>
<evidence type="ECO:0000259" key="2">
    <source>
        <dbReference type="Pfam" id="PF19291"/>
    </source>
</evidence>
<dbReference type="Gene3D" id="1.50.10.10">
    <property type="match status" value="1"/>
</dbReference>
<feature type="domain" description="GH15-like" evidence="1">
    <location>
        <begin position="221"/>
        <end position="584"/>
    </location>
</feature>
<proteinExistence type="predicted"/>
<dbReference type="InterPro" id="IPR008928">
    <property type="entry name" value="6-hairpin_glycosidase_sf"/>
</dbReference>
<evidence type="ECO:0000259" key="1">
    <source>
        <dbReference type="Pfam" id="PF00723"/>
    </source>
</evidence>
<dbReference type="InterPro" id="IPR011613">
    <property type="entry name" value="GH15-like"/>
</dbReference>
<protein>
    <submittedName>
        <fullName evidence="3">Glycoside hydrolase family 15 protein</fullName>
    </submittedName>
</protein>
<dbReference type="RefSeq" id="WP_377405512.1">
    <property type="nucleotide sequence ID" value="NZ_JBHTFQ010000008.1"/>
</dbReference>
<evidence type="ECO:0000313" key="4">
    <source>
        <dbReference type="Proteomes" id="UP001596516"/>
    </source>
</evidence>
<keyword evidence="4" id="KW-1185">Reference proteome</keyword>
<reference evidence="4" key="1">
    <citation type="journal article" date="2019" name="Int. J. Syst. Evol. Microbiol.">
        <title>The Global Catalogue of Microorganisms (GCM) 10K type strain sequencing project: providing services to taxonomists for standard genome sequencing and annotation.</title>
        <authorList>
            <consortium name="The Broad Institute Genomics Platform"/>
            <consortium name="The Broad Institute Genome Sequencing Center for Infectious Disease"/>
            <person name="Wu L."/>
            <person name="Ma J."/>
        </authorList>
    </citation>
    <scope>NUCLEOTIDE SEQUENCE [LARGE SCALE GENOMIC DNA]</scope>
    <source>
        <strain evidence="4">CGMCC 1.12750</strain>
    </source>
</reference>